<dbReference type="RefSeq" id="WP_188908349.1">
    <property type="nucleotide sequence ID" value="NZ_BMIQ01000003.1"/>
</dbReference>
<dbReference type="AlphaFoldDB" id="A0A917E3X2"/>
<comment type="caution">
    <text evidence="3">The sequence shown here is derived from an EMBL/GenBank/DDBJ whole genome shotgun (WGS) entry which is preliminary data.</text>
</comment>
<reference evidence="3" key="2">
    <citation type="submission" date="2020-09" db="EMBL/GenBank/DDBJ databases">
        <authorList>
            <person name="Sun Q."/>
            <person name="Zhou Y."/>
        </authorList>
    </citation>
    <scope>NUCLEOTIDE SEQUENCE</scope>
    <source>
        <strain evidence="3">CGMCC 1.15367</strain>
    </source>
</reference>
<evidence type="ECO:0000256" key="1">
    <source>
        <dbReference type="SAM" id="Coils"/>
    </source>
</evidence>
<reference evidence="3" key="1">
    <citation type="journal article" date="2014" name="Int. J. Syst. Evol. Microbiol.">
        <title>Complete genome sequence of Corynebacterium casei LMG S-19264T (=DSM 44701T), isolated from a smear-ripened cheese.</title>
        <authorList>
            <consortium name="US DOE Joint Genome Institute (JGI-PGF)"/>
            <person name="Walter F."/>
            <person name="Albersmeier A."/>
            <person name="Kalinowski J."/>
            <person name="Ruckert C."/>
        </authorList>
    </citation>
    <scope>NUCLEOTIDE SEQUENCE</scope>
    <source>
        <strain evidence="3">CGMCC 1.15367</strain>
    </source>
</reference>
<organism evidence="3 4">
    <name type="scientific">Aureimonas endophytica</name>
    <dbReference type="NCBI Taxonomy" id="2027858"/>
    <lineage>
        <taxon>Bacteria</taxon>
        <taxon>Pseudomonadati</taxon>
        <taxon>Pseudomonadota</taxon>
        <taxon>Alphaproteobacteria</taxon>
        <taxon>Hyphomicrobiales</taxon>
        <taxon>Aurantimonadaceae</taxon>
        <taxon>Aureimonas</taxon>
    </lineage>
</organism>
<feature type="transmembrane region" description="Helical" evidence="2">
    <location>
        <begin position="65"/>
        <end position="93"/>
    </location>
</feature>
<proteinExistence type="predicted"/>
<feature type="transmembrane region" description="Helical" evidence="2">
    <location>
        <begin position="32"/>
        <end position="50"/>
    </location>
</feature>
<accession>A0A917E3X2</accession>
<keyword evidence="4" id="KW-1185">Reference proteome</keyword>
<feature type="coiled-coil region" evidence="1">
    <location>
        <begin position="130"/>
        <end position="164"/>
    </location>
</feature>
<dbReference type="Proteomes" id="UP000644699">
    <property type="component" value="Unassembled WGS sequence"/>
</dbReference>
<feature type="transmembrane region" description="Helical" evidence="2">
    <location>
        <begin position="6"/>
        <end position="23"/>
    </location>
</feature>
<protein>
    <submittedName>
        <fullName evidence="3">Uncharacterized protein</fullName>
    </submittedName>
</protein>
<keyword evidence="2" id="KW-1133">Transmembrane helix</keyword>
<dbReference type="EMBL" id="BMIQ01000003">
    <property type="protein sequence ID" value="GGE02483.1"/>
    <property type="molecule type" value="Genomic_DNA"/>
</dbReference>
<gene>
    <name evidence="3" type="ORF">GCM10011390_21690</name>
</gene>
<evidence type="ECO:0000313" key="3">
    <source>
        <dbReference type="EMBL" id="GGE02483.1"/>
    </source>
</evidence>
<keyword evidence="2" id="KW-0812">Transmembrane</keyword>
<sequence>MDADRIGPMLLGAAVGWMVYYFMRRFKIADPAVLAATIGAVLGGPVIKFIDNLAQFSSGANLQSFYFLGLGLGFFGYAFYVFNLVVLSAFGLIPRRDFEFMARCGPEPGELEFSELVFVLEEWSEGRISEEFLRQRVKELGLTRRNYEERKHLAEDDMKAIISEFEQKGLVRELAGTPARPGRVRRKRRVPAV</sequence>
<evidence type="ECO:0000313" key="4">
    <source>
        <dbReference type="Proteomes" id="UP000644699"/>
    </source>
</evidence>
<evidence type="ECO:0000256" key="2">
    <source>
        <dbReference type="SAM" id="Phobius"/>
    </source>
</evidence>
<keyword evidence="2" id="KW-0472">Membrane</keyword>
<name>A0A917E3X2_9HYPH</name>
<keyword evidence="1" id="KW-0175">Coiled coil</keyword>